<accession>A0A6P5XX39</accession>
<evidence type="ECO:0000256" key="1">
    <source>
        <dbReference type="SAM" id="MobiDB-lite"/>
    </source>
</evidence>
<dbReference type="AlphaFoldDB" id="A0A6P5XX39"/>
<keyword evidence="2" id="KW-1185">Reference proteome</keyword>
<name>A0A6P5XX39_DURZI</name>
<dbReference type="KEGG" id="dzi:111286877"/>
<dbReference type="RefSeq" id="XP_022732767.1">
    <property type="nucleotide sequence ID" value="XM_022877032.1"/>
</dbReference>
<evidence type="ECO:0000313" key="2">
    <source>
        <dbReference type="Proteomes" id="UP000515121"/>
    </source>
</evidence>
<dbReference type="Proteomes" id="UP000515121">
    <property type="component" value="Unplaced"/>
</dbReference>
<sequence length="228" mass="24972">MILAHQTSPLFLHKFHPKTASKLRCMPKKFTVSASRNTMAAAAAAAASGSGATVHGTVISAISQVAVIAFAIASGACLFTKVDFLWSKVEEQQVVQPQIFRKLRAYLTSMWNPRNKGGYPRRISAKARGSSVQENNSAHEDEASMSDEDINIIKDLLDAVVHFDILLDRRKHTNFLDNLGRSSEMEPKLKVVQDAGIVLASLLCKEALEREPFISISYVPGMEVTLSS</sequence>
<gene>
    <name evidence="3 4" type="primary">LOC111286877</name>
</gene>
<feature type="region of interest" description="Disordered" evidence="1">
    <location>
        <begin position="118"/>
        <end position="144"/>
    </location>
</feature>
<reference evidence="3 4" key="1">
    <citation type="submission" date="2025-04" db="UniProtKB">
        <authorList>
            <consortium name="RefSeq"/>
        </authorList>
    </citation>
    <scope>IDENTIFICATION</scope>
    <source>
        <tissue evidence="3 4">Fruit stalk</tissue>
    </source>
</reference>
<organism evidence="2 4">
    <name type="scientific">Durio zibethinus</name>
    <name type="common">Durian</name>
    <dbReference type="NCBI Taxonomy" id="66656"/>
    <lineage>
        <taxon>Eukaryota</taxon>
        <taxon>Viridiplantae</taxon>
        <taxon>Streptophyta</taxon>
        <taxon>Embryophyta</taxon>
        <taxon>Tracheophyta</taxon>
        <taxon>Spermatophyta</taxon>
        <taxon>Magnoliopsida</taxon>
        <taxon>eudicotyledons</taxon>
        <taxon>Gunneridae</taxon>
        <taxon>Pentapetalae</taxon>
        <taxon>rosids</taxon>
        <taxon>malvids</taxon>
        <taxon>Malvales</taxon>
        <taxon>Malvaceae</taxon>
        <taxon>Helicteroideae</taxon>
        <taxon>Durio</taxon>
    </lineage>
</organism>
<dbReference type="GeneID" id="111286877"/>
<dbReference type="OrthoDB" id="430679at2759"/>
<dbReference type="RefSeq" id="XP_022732768.1">
    <property type="nucleotide sequence ID" value="XM_022877033.1"/>
</dbReference>
<proteinExistence type="predicted"/>
<evidence type="ECO:0000313" key="4">
    <source>
        <dbReference type="RefSeq" id="XP_022732768.1"/>
    </source>
</evidence>
<protein>
    <submittedName>
        <fullName evidence="3 4">Uncharacterized protein LOC111286877</fullName>
    </submittedName>
</protein>
<evidence type="ECO:0000313" key="3">
    <source>
        <dbReference type="RefSeq" id="XP_022732767.1"/>
    </source>
</evidence>